<evidence type="ECO:0000313" key="1">
    <source>
        <dbReference type="EMBL" id="OIW15247.1"/>
    </source>
</evidence>
<name>A0A1J7HR21_LUPAN</name>
<protein>
    <submittedName>
        <fullName evidence="1">Uncharacterized protein</fullName>
    </submittedName>
</protein>
<gene>
    <name evidence="1" type="ORF">TanjilG_17567</name>
</gene>
<dbReference type="PANTHER" id="PTHR33095">
    <property type="entry name" value="OS07G0619500 PROTEIN"/>
    <property type="match status" value="1"/>
</dbReference>
<organism evidence="1 2">
    <name type="scientific">Lupinus angustifolius</name>
    <name type="common">Narrow-leaved blue lupine</name>
    <dbReference type="NCBI Taxonomy" id="3871"/>
    <lineage>
        <taxon>Eukaryota</taxon>
        <taxon>Viridiplantae</taxon>
        <taxon>Streptophyta</taxon>
        <taxon>Embryophyta</taxon>
        <taxon>Tracheophyta</taxon>
        <taxon>Spermatophyta</taxon>
        <taxon>Magnoliopsida</taxon>
        <taxon>eudicotyledons</taxon>
        <taxon>Gunneridae</taxon>
        <taxon>Pentapetalae</taxon>
        <taxon>rosids</taxon>
        <taxon>fabids</taxon>
        <taxon>Fabales</taxon>
        <taxon>Fabaceae</taxon>
        <taxon>Papilionoideae</taxon>
        <taxon>50 kb inversion clade</taxon>
        <taxon>genistoids sensu lato</taxon>
        <taxon>core genistoids</taxon>
        <taxon>Genisteae</taxon>
        <taxon>Lupinus</taxon>
    </lineage>
</organism>
<keyword evidence="2" id="KW-1185">Reference proteome</keyword>
<evidence type="ECO:0000313" key="2">
    <source>
        <dbReference type="Proteomes" id="UP000188354"/>
    </source>
</evidence>
<dbReference type="Gramene" id="OIW15247">
    <property type="protein sequence ID" value="OIW15247"/>
    <property type="gene ID" value="TanjilG_17567"/>
</dbReference>
<dbReference type="InterPro" id="IPR012442">
    <property type="entry name" value="DUF1645_plant"/>
</dbReference>
<sequence>MNRSSSLKITRMQALSIILPHTFNDSKEFSPISKKPDEDLNSNIKLEHEEEYFEEEEEFSFSCDNPQGTLFFADEIFGNGQILPMFPICGQSALHADTHKKRTLSPRPPLKKLFVEEHNHLSSMLDRKTEEPLYKWSEEMTILEVVTSHERCKKSSSTGFSDQLRIMRDMKLRSNSEGDDTFILMNPSSPAPPKQVKHNDLKDKNVTKKKTKKEEHKIEFSAYEKHYRMSRTRKEGDKRRSFLPYKQVMVGFFAKTNIFSRNLHPF</sequence>
<dbReference type="OMA" id="YRQDLFG"/>
<dbReference type="AlphaFoldDB" id="A0A1J7HR21"/>
<dbReference type="PANTHER" id="PTHR33095:SF114">
    <property type="entry name" value="DUF1645 FAMILY PROTEIN"/>
    <property type="match status" value="1"/>
</dbReference>
<reference evidence="1 2" key="1">
    <citation type="journal article" date="2017" name="Plant Biotechnol. J.">
        <title>A comprehensive draft genome sequence for lupin (Lupinus angustifolius), an emerging health food: insights into plant-microbe interactions and legume evolution.</title>
        <authorList>
            <person name="Hane J.K."/>
            <person name="Ming Y."/>
            <person name="Kamphuis L.G."/>
            <person name="Nelson M.N."/>
            <person name="Garg G."/>
            <person name="Atkins C.A."/>
            <person name="Bayer P.E."/>
            <person name="Bravo A."/>
            <person name="Bringans S."/>
            <person name="Cannon S."/>
            <person name="Edwards D."/>
            <person name="Foley R."/>
            <person name="Gao L.L."/>
            <person name="Harrison M.J."/>
            <person name="Huang W."/>
            <person name="Hurgobin B."/>
            <person name="Li S."/>
            <person name="Liu C.W."/>
            <person name="McGrath A."/>
            <person name="Morahan G."/>
            <person name="Murray J."/>
            <person name="Weller J."/>
            <person name="Jian J."/>
            <person name="Singh K.B."/>
        </authorList>
    </citation>
    <scope>NUCLEOTIDE SEQUENCE [LARGE SCALE GENOMIC DNA]</scope>
    <source>
        <strain evidence="2">cv. Tanjil</strain>
        <tissue evidence="1">Whole plant</tissue>
    </source>
</reference>
<proteinExistence type="predicted"/>
<accession>A0A1J7HR21</accession>
<dbReference type="Pfam" id="PF07816">
    <property type="entry name" value="DUF1645"/>
    <property type="match status" value="1"/>
</dbReference>
<dbReference type="EMBL" id="CM007363">
    <property type="protein sequence ID" value="OIW15247.1"/>
    <property type="molecule type" value="Genomic_DNA"/>
</dbReference>
<dbReference type="STRING" id="3871.A0A1J7HR21"/>
<dbReference type="Proteomes" id="UP000188354">
    <property type="component" value="Chromosome LG03"/>
</dbReference>